<dbReference type="RefSeq" id="WP_157567412.1">
    <property type="nucleotide sequence ID" value="NZ_WPIK01000010.1"/>
</dbReference>
<dbReference type="InterPro" id="IPR025665">
    <property type="entry name" value="Beta-barrel_OMP_2"/>
</dbReference>
<comment type="caution">
    <text evidence="3">The sequence shown here is derived from an EMBL/GenBank/DDBJ whole genome shotgun (WGS) entry which is preliminary data.</text>
</comment>
<dbReference type="Pfam" id="PF13568">
    <property type="entry name" value="OMP_b-brl_2"/>
    <property type="match status" value="1"/>
</dbReference>
<protein>
    <submittedName>
        <fullName evidence="3">Outer membrane beta-barrel protein</fullName>
    </submittedName>
</protein>
<gene>
    <name evidence="3" type="ORF">GO621_12210</name>
</gene>
<sequence length="226" mass="25386">MMLKKCTLIFISLFLLFQTLKAQTVKIGAKAGINFASISAYNNPTSSTYQSKNYSNFRIGGTTELEWPKFTIQTGLMLDGKGGENTYINPETSTNRRKNARLYYLEVPVSFLYRKSTKIGTLFLGGGPYVAYGLWGNYTLSGIIFDSPIDGSEKVAFGNNENSDYKRTDYGLNFRAEIRLLHGIGFELNYEYGLRDIATPGLYDDVNIKTRNKVFGIAVSYLIKNN</sequence>
<accession>A0A7K1SYG4</accession>
<keyword evidence="1" id="KW-0732">Signal</keyword>
<reference evidence="3 4" key="1">
    <citation type="submission" date="2019-12" db="EMBL/GenBank/DDBJ databases">
        <title>Mucilaginibacter sp. HMF7410 genome sequencing and assembly.</title>
        <authorList>
            <person name="Kang H."/>
            <person name="Cha I."/>
            <person name="Kim H."/>
            <person name="Joh K."/>
        </authorList>
    </citation>
    <scope>NUCLEOTIDE SEQUENCE [LARGE SCALE GENOMIC DNA]</scope>
    <source>
        <strain evidence="3 4">HMF7410</strain>
    </source>
</reference>
<keyword evidence="4" id="KW-1185">Reference proteome</keyword>
<dbReference type="EMBL" id="WPIK01000010">
    <property type="protein sequence ID" value="MVN22297.1"/>
    <property type="molecule type" value="Genomic_DNA"/>
</dbReference>
<evidence type="ECO:0000313" key="3">
    <source>
        <dbReference type="EMBL" id="MVN22297.1"/>
    </source>
</evidence>
<feature type="domain" description="Outer membrane protein beta-barrel" evidence="2">
    <location>
        <begin position="22"/>
        <end position="197"/>
    </location>
</feature>
<feature type="signal peptide" evidence="1">
    <location>
        <begin position="1"/>
        <end position="22"/>
    </location>
</feature>
<feature type="chain" id="PRO_5029674561" evidence="1">
    <location>
        <begin position="23"/>
        <end position="226"/>
    </location>
</feature>
<evidence type="ECO:0000256" key="1">
    <source>
        <dbReference type="SAM" id="SignalP"/>
    </source>
</evidence>
<dbReference type="AlphaFoldDB" id="A0A7K1SYG4"/>
<dbReference type="Proteomes" id="UP000462014">
    <property type="component" value="Unassembled WGS sequence"/>
</dbReference>
<name>A0A7K1SYG4_9SPHI</name>
<proteinExistence type="predicted"/>
<organism evidence="3 4">
    <name type="scientific">Mucilaginibacter arboris</name>
    <dbReference type="NCBI Taxonomy" id="2682090"/>
    <lineage>
        <taxon>Bacteria</taxon>
        <taxon>Pseudomonadati</taxon>
        <taxon>Bacteroidota</taxon>
        <taxon>Sphingobacteriia</taxon>
        <taxon>Sphingobacteriales</taxon>
        <taxon>Sphingobacteriaceae</taxon>
        <taxon>Mucilaginibacter</taxon>
    </lineage>
</organism>
<evidence type="ECO:0000259" key="2">
    <source>
        <dbReference type="Pfam" id="PF13568"/>
    </source>
</evidence>
<evidence type="ECO:0000313" key="4">
    <source>
        <dbReference type="Proteomes" id="UP000462014"/>
    </source>
</evidence>